<dbReference type="EMBL" id="JBHLTL010000001">
    <property type="protein sequence ID" value="MFC0588284.1"/>
    <property type="molecule type" value="Genomic_DNA"/>
</dbReference>
<reference evidence="2 3" key="1">
    <citation type="submission" date="2024-09" db="EMBL/GenBank/DDBJ databases">
        <authorList>
            <person name="Sun Q."/>
            <person name="Mori K."/>
        </authorList>
    </citation>
    <scope>NUCLEOTIDE SEQUENCE [LARGE SCALE GENOMIC DNA]</scope>
    <source>
        <strain evidence="2 3">NCAIM B.02537</strain>
    </source>
</reference>
<keyword evidence="3" id="KW-1185">Reference proteome</keyword>
<sequence length="216" mass="22520">MTKPNPTDRLIADLTAELAPVRALRRRDGLALTFAAIVLTIAVVLTWLGLRPELLGGEASGMFVIANGLILLLGLAAAATVVRMGSPQVGNRHEGWKWALAMAALLPLAASVRLALHPGELGQITNGTQGPDCMVHALMLSSFTAIALMLWLRKGAPASPRIAGLLAGLAAGALGTFAYGLACPVETIYHLGVWHSVPIAIGALVGRFGIARAITW</sequence>
<feature type="transmembrane region" description="Helical" evidence="1">
    <location>
        <begin position="30"/>
        <end position="50"/>
    </location>
</feature>
<evidence type="ECO:0000256" key="1">
    <source>
        <dbReference type="SAM" id="Phobius"/>
    </source>
</evidence>
<feature type="transmembrane region" description="Helical" evidence="1">
    <location>
        <begin position="62"/>
        <end position="84"/>
    </location>
</feature>
<evidence type="ECO:0000313" key="3">
    <source>
        <dbReference type="Proteomes" id="UP001589943"/>
    </source>
</evidence>
<accession>A0ABV6PEP1</accession>
<gene>
    <name evidence="2" type="ORF">ACFFF7_02545</name>
</gene>
<dbReference type="Pfam" id="PF06532">
    <property type="entry name" value="NrsF"/>
    <property type="match status" value="1"/>
</dbReference>
<keyword evidence="1" id="KW-0472">Membrane</keyword>
<evidence type="ECO:0000313" key="2">
    <source>
        <dbReference type="EMBL" id="MFC0588284.1"/>
    </source>
</evidence>
<feature type="transmembrane region" description="Helical" evidence="1">
    <location>
        <begin position="188"/>
        <end position="210"/>
    </location>
</feature>
<dbReference type="InterPro" id="IPR009495">
    <property type="entry name" value="NrsF"/>
</dbReference>
<feature type="transmembrane region" description="Helical" evidence="1">
    <location>
        <begin position="134"/>
        <end position="152"/>
    </location>
</feature>
<dbReference type="RefSeq" id="WP_379479791.1">
    <property type="nucleotide sequence ID" value="NZ_JBHLTL010000001.1"/>
</dbReference>
<name>A0ABV6PEP1_9SPHN</name>
<organism evidence="2 3">
    <name type="scientific">Novosphingobium aquiterrae</name>
    <dbReference type="NCBI Taxonomy" id="624388"/>
    <lineage>
        <taxon>Bacteria</taxon>
        <taxon>Pseudomonadati</taxon>
        <taxon>Pseudomonadota</taxon>
        <taxon>Alphaproteobacteria</taxon>
        <taxon>Sphingomonadales</taxon>
        <taxon>Sphingomonadaceae</taxon>
        <taxon>Novosphingobium</taxon>
    </lineage>
</organism>
<dbReference type="Proteomes" id="UP001589943">
    <property type="component" value="Unassembled WGS sequence"/>
</dbReference>
<comment type="caution">
    <text evidence="2">The sequence shown here is derived from an EMBL/GenBank/DDBJ whole genome shotgun (WGS) entry which is preliminary data.</text>
</comment>
<protein>
    <submittedName>
        <fullName evidence="2">NrsF family protein</fullName>
    </submittedName>
</protein>
<keyword evidence="1" id="KW-0812">Transmembrane</keyword>
<proteinExistence type="predicted"/>
<keyword evidence="1" id="KW-1133">Transmembrane helix</keyword>
<feature type="transmembrane region" description="Helical" evidence="1">
    <location>
        <begin position="164"/>
        <end position="182"/>
    </location>
</feature>
<feature type="transmembrane region" description="Helical" evidence="1">
    <location>
        <begin position="96"/>
        <end position="114"/>
    </location>
</feature>